<evidence type="ECO:0000313" key="3">
    <source>
        <dbReference type="Proteomes" id="UP000717996"/>
    </source>
</evidence>
<feature type="compositionally biased region" description="Basic and acidic residues" evidence="1">
    <location>
        <begin position="44"/>
        <end position="54"/>
    </location>
</feature>
<feature type="region of interest" description="Disordered" evidence="1">
    <location>
        <begin position="1"/>
        <end position="64"/>
    </location>
</feature>
<name>A0A9P6Y4Q7_RHIOR</name>
<feature type="compositionally biased region" description="Basic and acidic residues" evidence="1">
    <location>
        <begin position="25"/>
        <end position="35"/>
    </location>
</feature>
<proteinExistence type="predicted"/>
<feature type="compositionally biased region" description="Basic and acidic residues" evidence="1">
    <location>
        <begin position="1"/>
        <end position="13"/>
    </location>
</feature>
<accession>A0A9P6Y4Q7</accession>
<gene>
    <name evidence="2" type="ORF">G6F51_009143</name>
</gene>
<protein>
    <recommendedName>
        <fullName evidence="4">COX assembly mitochondrial protein</fullName>
    </recommendedName>
</protein>
<dbReference type="AlphaFoldDB" id="A0A9P6Y4Q7"/>
<dbReference type="EMBL" id="JAANIT010001620">
    <property type="protein sequence ID" value="KAG1539436.1"/>
    <property type="molecule type" value="Genomic_DNA"/>
</dbReference>
<dbReference type="Proteomes" id="UP000717996">
    <property type="component" value="Unassembled WGS sequence"/>
</dbReference>
<organism evidence="2 3">
    <name type="scientific">Rhizopus oryzae</name>
    <name type="common">Mucormycosis agent</name>
    <name type="synonym">Rhizopus arrhizus var. delemar</name>
    <dbReference type="NCBI Taxonomy" id="64495"/>
    <lineage>
        <taxon>Eukaryota</taxon>
        <taxon>Fungi</taxon>
        <taxon>Fungi incertae sedis</taxon>
        <taxon>Mucoromycota</taxon>
        <taxon>Mucoromycotina</taxon>
        <taxon>Mucoromycetes</taxon>
        <taxon>Mucorales</taxon>
        <taxon>Mucorineae</taxon>
        <taxon>Rhizopodaceae</taxon>
        <taxon>Rhizopus</taxon>
    </lineage>
</organism>
<sequence>MSDKNKGSAREYIESYINEQTEQDYLLKEQPRYDPTKPIPEAPSMKEKEQEQPKEQPTSAPFNRHAATVNPIRTDSSEDQLPSTALLTSREQRNEIHDAALTVCADLHENLMTCFQHGSWWDKAKMCEEQKQKFWKCYNTQKQFFKDVGYKAPMNTEKEDAKILVGAYKLREKLDEKARA</sequence>
<reference evidence="2" key="1">
    <citation type="journal article" date="2020" name="Microb. Genom.">
        <title>Genetic diversity of clinical and environmental Mucorales isolates obtained from an investigation of mucormycosis cases among solid organ transplant recipients.</title>
        <authorList>
            <person name="Nguyen M.H."/>
            <person name="Kaul D."/>
            <person name="Muto C."/>
            <person name="Cheng S.J."/>
            <person name="Richter R.A."/>
            <person name="Bruno V.M."/>
            <person name="Liu G."/>
            <person name="Beyhan S."/>
            <person name="Sundermann A.J."/>
            <person name="Mounaud S."/>
            <person name="Pasculle A.W."/>
            <person name="Nierman W.C."/>
            <person name="Driscoll E."/>
            <person name="Cumbie R."/>
            <person name="Clancy C.J."/>
            <person name="Dupont C.L."/>
        </authorList>
    </citation>
    <scope>NUCLEOTIDE SEQUENCE</scope>
    <source>
        <strain evidence="2">GL16</strain>
    </source>
</reference>
<comment type="caution">
    <text evidence="2">The sequence shown here is derived from an EMBL/GenBank/DDBJ whole genome shotgun (WGS) entry which is preliminary data.</text>
</comment>
<evidence type="ECO:0000313" key="2">
    <source>
        <dbReference type="EMBL" id="KAG1539436.1"/>
    </source>
</evidence>
<evidence type="ECO:0008006" key="4">
    <source>
        <dbReference type="Google" id="ProtNLM"/>
    </source>
</evidence>
<dbReference type="OrthoDB" id="2103031at2759"/>
<evidence type="ECO:0000256" key="1">
    <source>
        <dbReference type="SAM" id="MobiDB-lite"/>
    </source>
</evidence>